<feature type="region of interest" description="Disordered" evidence="1">
    <location>
        <begin position="1"/>
        <end position="20"/>
    </location>
</feature>
<comment type="caution">
    <text evidence="2">The sequence shown here is derived from an EMBL/GenBank/DDBJ whole genome shotgun (WGS) entry which is preliminary data.</text>
</comment>
<evidence type="ECO:0000313" key="3">
    <source>
        <dbReference type="Proteomes" id="UP000820818"/>
    </source>
</evidence>
<name>A0AAD5LMF8_9CRUS</name>
<organism evidence="2 3">
    <name type="scientific">Daphnia sinensis</name>
    <dbReference type="NCBI Taxonomy" id="1820382"/>
    <lineage>
        <taxon>Eukaryota</taxon>
        <taxon>Metazoa</taxon>
        <taxon>Ecdysozoa</taxon>
        <taxon>Arthropoda</taxon>
        <taxon>Crustacea</taxon>
        <taxon>Branchiopoda</taxon>
        <taxon>Diplostraca</taxon>
        <taxon>Cladocera</taxon>
        <taxon>Anomopoda</taxon>
        <taxon>Daphniidae</taxon>
        <taxon>Daphnia</taxon>
        <taxon>Daphnia similis group</taxon>
    </lineage>
</organism>
<dbReference type="Proteomes" id="UP000820818">
    <property type="component" value="Linkage Group LG1"/>
</dbReference>
<protein>
    <submittedName>
        <fullName evidence="2">Uncharacterized protein</fullName>
    </submittedName>
</protein>
<dbReference type="EMBL" id="WJBH02000001">
    <property type="protein sequence ID" value="KAI9564938.1"/>
    <property type="molecule type" value="Genomic_DNA"/>
</dbReference>
<feature type="compositionally biased region" description="Basic residues" evidence="1">
    <location>
        <begin position="7"/>
        <end position="20"/>
    </location>
</feature>
<dbReference type="AlphaFoldDB" id="A0AAD5LMF8"/>
<evidence type="ECO:0000313" key="2">
    <source>
        <dbReference type="EMBL" id="KAI9564938.1"/>
    </source>
</evidence>
<reference evidence="2 3" key="1">
    <citation type="submission" date="2022-05" db="EMBL/GenBank/DDBJ databases">
        <title>A multi-omics perspective on studying reproductive biology in Daphnia sinensis.</title>
        <authorList>
            <person name="Jia J."/>
        </authorList>
    </citation>
    <scope>NUCLEOTIDE SEQUENCE [LARGE SCALE GENOMIC DNA]</scope>
    <source>
        <strain evidence="2 3">WSL</strain>
    </source>
</reference>
<sequence>MDACNHAKMRVRGTPSKHRRPRGIRNLSVCHVVLQDATCFQFPRFSDQCCSLTERVIPVGVDGKKITTIRLVRAFYPPLRYPAN</sequence>
<accession>A0AAD5LMF8</accession>
<evidence type="ECO:0000256" key="1">
    <source>
        <dbReference type="SAM" id="MobiDB-lite"/>
    </source>
</evidence>
<keyword evidence="3" id="KW-1185">Reference proteome</keyword>
<proteinExistence type="predicted"/>
<gene>
    <name evidence="2" type="ORF">GHT06_008679</name>
</gene>